<dbReference type="Pfam" id="PF14022">
    <property type="entry name" value="DUF4238"/>
    <property type="match status" value="1"/>
</dbReference>
<reference evidence="2" key="1">
    <citation type="journal article" date="2019" name="Int. J. Syst. Evol. Microbiol.">
        <title>The Global Catalogue of Microorganisms (GCM) 10K type strain sequencing project: providing services to taxonomists for standard genome sequencing and annotation.</title>
        <authorList>
            <consortium name="The Broad Institute Genomics Platform"/>
            <consortium name="The Broad Institute Genome Sequencing Center for Infectious Disease"/>
            <person name="Wu L."/>
            <person name="Ma J."/>
        </authorList>
    </citation>
    <scope>NUCLEOTIDE SEQUENCE [LARGE SCALE GENOMIC DNA]</scope>
    <source>
        <strain evidence="2">CCUG 36916</strain>
    </source>
</reference>
<proteinExistence type="predicted"/>
<organism evidence="1 2">
    <name type="scientific">Methylorubrum zatmanii</name>
    <dbReference type="NCBI Taxonomy" id="29429"/>
    <lineage>
        <taxon>Bacteria</taxon>
        <taxon>Pseudomonadati</taxon>
        <taxon>Pseudomonadota</taxon>
        <taxon>Alphaproteobacteria</taxon>
        <taxon>Hyphomicrobiales</taxon>
        <taxon>Methylobacteriaceae</taxon>
        <taxon>Methylorubrum</taxon>
    </lineage>
</organism>
<gene>
    <name evidence="1" type="ORF">ACFQDP_15650</name>
</gene>
<dbReference type="Proteomes" id="UP001596237">
    <property type="component" value="Unassembled WGS sequence"/>
</dbReference>
<comment type="caution">
    <text evidence="1">The sequence shown here is derived from an EMBL/GenBank/DDBJ whole genome shotgun (WGS) entry which is preliminary data.</text>
</comment>
<name>A0ABW1WQF9_9HYPH</name>
<evidence type="ECO:0000313" key="2">
    <source>
        <dbReference type="Proteomes" id="UP001596237"/>
    </source>
</evidence>
<dbReference type="InterPro" id="IPR025332">
    <property type="entry name" value="DUF4238"/>
</dbReference>
<dbReference type="EMBL" id="JBHSTT010000050">
    <property type="protein sequence ID" value="MFC6390757.1"/>
    <property type="molecule type" value="Genomic_DNA"/>
</dbReference>
<accession>A0ABW1WQF9</accession>
<keyword evidence="2" id="KW-1185">Reference proteome</keyword>
<evidence type="ECO:0000313" key="1">
    <source>
        <dbReference type="EMBL" id="MFC6390757.1"/>
    </source>
</evidence>
<protein>
    <submittedName>
        <fullName evidence="1">DUF4238 domain-containing protein</fullName>
    </submittedName>
</protein>
<sequence length="290" mass="32143">MNRLQPPISEKENQHYTPRFWLRGFSGRGGRIEGSIDGVHAHQLSTDDIMADHWIYTVFDGWWRPSDEIEDDLALIDGKASNLFKRLHRDRKVPSLADRDQLGDFLALTACRNVEAMARSHARSKELALAIADADAHASEADYLRAIERDFRVTLEAGLWRRVRAMGRDAAFAEAEEIVDLRPYDPSLPTNLASLCATLDVGRAVKGLDVTLLDAPFGHGYVLGDCPVPVVDIGRGFDVPLSKGLALRAMPPATAGRQAWARRTATAREVTDINDGQRARARSVVIWPAL</sequence>
<dbReference type="RefSeq" id="WP_192284482.1">
    <property type="nucleotide sequence ID" value="NZ_JBHSTT010000050.1"/>
</dbReference>